<evidence type="ECO:0000256" key="1">
    <source>
        <dbReference type="SAM" id="Phobius"/>
    </source>
</evidence>
<dbReference type="Proteomes" id="UP000233551">
    <property type="component" value="Unassembled WGS sequence"/>
</dbReference>
<reference evidence="2 3" key="1">
    <citation type="submission" date="2017-11" db="EMBL/GenBank/DDBJ databases">
        <title>De-novo sequencing of pomegranate (Punica granatum L.) genome.</title>
        <authorList>
            <person name="Akparov Z."/>
            <person name="Amiraslanov A."/>
            <person name="Hajiyeva S."/>
            <person name="Abbasov M."/>
            <person name="Kaur K."/>
            <person name="Hamwieh A."/>
            <person name="Solovyev V."/>
            <person name="Salamov A."/>
            <person name="Braich B."/>
            <person name="Kosarev P."/>
            <person name="Mahmoud A."/>
            <person name="Hajiyev E."/>
            <person name="Babayeva S."/>
            <person name="Izzatullayeva V."/>
            <person name="Mammadov A."/>
            <person name="Mammadov A."/>
            <person name="Sharifova S."/>
            <person name="Ojaghi J."/>
            <person name="Eynullazada K."/>
            <person name="Bayramov B."/>
            <person name="Abdulazimova A."/>
            <person name="Shahmuradov I."/>
        </authorList>
    </citation>
    <scope>NUCLEOTIDE SEQUENCE [LARGE SCALE GENOMIC DNA]</scope>
    <source>
        <strain evidence="3">cv. AG2017</strain>
        <tissue evidence="2">Leaf</tissue>
    </source>
</reference>
<feature type="transmembrane region" description="Helical" evidence="1">
    <location>
        <begin position="65"/>
        <end position="85"/>
    </location>
</feature>
<keyword evidence="1" id="KW-0472">Membrane</keyword>
<name>A0A2I0L6E6_PUNGR</name>
<keyword evidence="1" id="KW-1133">Transmembrane helix</keyword>
<proteinExistence type="predicted"/>
<sequence length="102" mass="11245">MAREWIVKGAQASSTHEEPERGLTMSAVTVWLIPRLCLGRLPESVYIVAQIELFCSHLLKSMASIAVRLATLNLATGSLVANLIVSYRWMIFARGKGGWPGF</sequence>
<organism evidence="2 3">
    <name type="scientific">Punica granatum</name>
    <name type="common">Pomegranate</name>
    <dbReference type="NCBI Taxonomy" id="22663"/>
    <lineage>
        <taxon>Eukaryota</taxon>
        <taxon>Viridiplantae</taxon>
        <taxon>Streptophyta</taxon>
        <taxon>Embryophyta</taxon>
        <taxon>Tracheophyta</taxon>
        <taxon>Spermatophyta</taxon>
        <taxon>Magnoliopsida</taxon>
        <taxon>eudicotyledons</taxon>
        <taxon>Gunneridae</taxon>
        <taxon>Pentapetalae</taxon>
        <taxon>rosids</taxon>
        <taxon>malvids</taxon>
        <taxon>Myrtales</taxon>
        <taxon>Lythraceae</taxon>
        <taxon>Punica</taxon>
    </lineage>
</organism>
<dbReference type="AlphaFoldDB" id="A0A2I0L6E6"/>
<comment type="caution">
    <text evidence="2">The sequence shown here is derived from an EMBL/GenBank/DDBJ whole genome shotgun (WGS) entry which is preliminary data.</text>
</comment>
<evidence type="ECO:0000313" key="3">
    <source>
        <dbReference type="Proteomes" id="UP000233551"/>
    </source>
</evidence>
<protein>
    <submittedName>
        <fullName evidence="2">Uncharacterized protein</fullName>
    </submittedName>
</protein>
<keyword evidence="1" id="KW-0812">Transmembrane</keyword>
<accession>A0A2I0L6E6</accession>
<keyword evidence="3" id="KW-1185">Reference proteome</keyword>
<evidence type="ECO:0000313" key="2">
    <source>
        <dbReference type="EMBL" id="PKI76278.1"/>
    </source>
</evidence>
<dbReference type="EMBL" id="PGOL01000126">
    <property type="protein sequence ID" value="PKI76278.1"/>
    <property type="molecule type" value="Genomic_DNA"/>
</dbReference>
<gene>
    <name evidence="2" type="ORF">CRG98_003389</name>
</gene>